<sequence length="275" mass="30869">MRGMPSPRLSSRAFVAWLLSQPVQAAEPVDAGTRTQPREADAPPAALACLARWYPVVTPVRLDSGWGFSLPDGRSFPFDDGQTKSFARKLEAPDLEDTLSIPYRTGPITPVTREDEDPGRIRFEPLFEATYGAARAQVDVIPIDFLGQRLKVNRQVAPAFERVGARLASLVAKDASLKPYLQGVGGTFVWRNIANTNRRSAHSYGVSIDLNVARSHYWEWQKPRSPVRWRNSIPQALVDAFEAEGFIWGGRWYHYDTMHFEYRPELLDAACAPAR</sequence>
<feature type="domain" description="Peptidase M15C" evidence="2">
    <location>
        <begin position="195"/>
        <end position="262"/>
    </location>
</feature>
<feature type="signal peptide" evidence="1">
    <location>
        <begin position="1"/>
        <end position="25"/>
    </location>
</feature>
<dbReference type="Pfam" id="PF13539">
    <property type="entry name" value="Peptidase_M15_4"/>
    <property type="match status" value="1"/>
</dbReference>
<dbReference type="InterPro" id="IPR039561">
    <property type="entry name" value="Peptidase_M15C"/>
</dbReference>
<gene>
    <name evidence="3" type="ORF">SAMN05443572_1011321</name>
</gene>
<feature type="chain" id="PRO_5045895706" evidence="1">
    <location>
        <begin position="26"/>
        <end position="275"/>
    </location>
</feature>
<accession>A0ABY1BYR8</accession>
<keyword evidence="1" id="KW-0732">Signal</keyword>
<keyword evidence="3" id="KW-0378">Hydrolase</keyword>
<comment type="caution">
    <text evidence="3">The sequence shown here is derived from an EMBL/GenBank/DDBJ whole genome shotgun (WGS) entry which is preliminary data.</text>
</comment>
<protein>
    <submittedName>
        <fullName evidence="3">D-alanyl-D-alanine carboxypeptidase</fullName>
    </submittedName>
</protein>
<dbReference type="Gene3D" id="3.30.1380.10">
    <property type="match status" value="1"/>
</dbReference>
<proteinExistence type="predicted"/>
<organism evidence="3 4">
    <name type="scientific">Myxococcus fulvus</name>
    <dbReference type="NCBI Taxonomy" id="33"/>
    <lineage>
        <taxon>Bacteria</taxon>
        <taxon>Pseudomonadati</taxon>
        <taxon>Myxococcota</taxon>
        <taxon>Myxococcia</taxon>
        <taxon>Myxococcales</taxon>
        <taxon>Cystobacterineae</taxon>
        <taxon>Myxococcaceae</taxon>
        <taxon>Myxococcus</taxon>
    </lineage>
</organism>
<dbReference type="SUPFAM" id="SSF55166">
    <property type="entry name" value="Hedgehog/DD-peptidase"/>
    <property type="match status" value="1"/>
</dbReference>
<dbReference type="InterPro" id="IPR009045">
    <property type="entry name" value="Zn_M74/Hedgehog-like"/>
</dbReference>
<evidence type="ECO:0000313" key="3">
    <source>
        <dbReference type="EMBL" id="SET17098.1"/>
    </source>
</evidence>
<keyword evidence="3" id="KW-0645">Protease</keyword>
<evidence type="ECO:0000256" key="1">
    <source>
        <dbReference type="SAM" id="SignalP"/>
    </source>
</evidence>
<keyword evidence="4" id="KW-1185">Reference proteome</keyword>
<name>A0ABY1BYR8_MYXFU</name>
<reference evidence="3 4" key="1">
    <citation type="submission" date="2016-10" db="EMBL/GenBank/DDBJ databases">
        <authorList>
            <person name="Varghese N."/>
            <person name="Submissions S."/>
        </authorList>
    </citation>
    <scope>NUCLEOTIDE SEQUENCE [LARGE SCALE GENOMIC DNA]</scope>
    <source>
        <strain evidence="3 4">DSM 16525</strain>
    </source>
</reference>
<dbReference type="Proteomes" id="UP000183760">
    <property type="component" value="Unassembled WGS sequence"/>
</dbReference>
<evidence type="ECO:0000259" key="2">
    <source>
        <dbReference type="Pfam" id="PF13539"/>
    </source>
</evidence>
<evidence type="ECO:0000313" key="4">
    <source>
        <dbReference type="Proteomes" id="UP000183760"/>
    </source>
</evidence>
<dbReference type="EMBL" id="FOIB01000001">
    <property type="protein sequence ID" value="SET17098.1"/>
    <property type="molecule type" value="Genomic_DNA"/>
</dbReference>
<keyword evidence="3" id="KW-0121">Carboxypeptidase</keyword>
<dbReference type="GO" id="GO:0004180">
    <property type="term" value="F:carboxypeptidase activity"/>
    <property type="evidence" value="ECO:0007669"/>
    <property type="project" value="UniProtKB-KW"/>
</dbReference>